<dbReference type="GO" id="GO:0003690">
    <property type="term" value="F:double-stranded DNA binding"/>
    <property type="evidence" value="ECO:0007669"/>
    <property type="project" value="TreeGrafter"/>
</dbReference>
<dbReference type="CDD" id="cd09122">
    <property type="entry name" value="PLDc_Tdp1_1"/>
    <property type="match status" value="1"/>
</dbReference>
<dbReference type="InterPro" id="IPR001736">
    <property type="entry name" value="PLipase_D/transphosphatidylase"/>
</dbReference>
<gene>
    <name evidence="6" type="ORF">K402DRAFT_398355</name>
</gene>
<feature type="binding site" evidence="2">
    <location>
        <position position="566"/>
    </location>
    <ligand>
        <name>substrate</name>
    </ligand>
</feature>
<organism evidence="6 7">
    <name type="scientific">Aulographum hederae CBS 113979</name>
    <dbReference type="NCBI Taxonomy" id="1176131"/>
    <lineage>
        <taxon>Eukaryota</taxon>
        <taxon>Fungi</taxon>
        <taxon>Dikarya</taxon>
        <taxon>Ascomycota</taxon>
        <taxon>Pezizomycotina</taxon>
        <taxon>Dothideomycetes</taxon>
        <taxon>Pleosporomycetidae</taxon>
        <taxon>Aulographales</taxon>
        <taxon>Aulographaceae</taxon>
    </lineage>
</organism>
<evidence type="ECO:0000313" key="6">
    <source>
        <dbReference type="EMBL" id="KAF1981592.1"/>
    </source>
</evidence>
<evidence type="ECO:0000256" key="4">
    <source>
        <dbReference type="SAM" id="MobiDB-lite"/>
    </source>
</evidence>
<dbReference type="SMART" id="SM00726">
    <property type="entry name" value="UIM"/>
    <property type="match status" value="1"/>
</dbReference>
<feature type="domain" description="PLD phosphodiesterase" evidence="5">
    <location>
        <begin position="559"/>
        <end position="594"/>
    </location>
</feature>
<feature type="region of interest" description="Disordered" evidence="4">
    <location>
        <begin position="1"/>
        <end position="102"/>
    </location>
</feature>
<feature type="compositionally biased region" description="Basic and acidic residues" evidence="4">
    <location>
        <begin position="78"/>
        <end position="87"/>
    </location>
</feature>
<dbReference type="Proteomes" id="UP000800041">
    <property type="component" value="Unassembled WGS sequence"/>
</dbReference>
<dbReference type="PROSITE" id="PS50035">
    <property type="entry name" value="PLD"/>
    <property type="match status" value="1"/>
</dbReference>
<dbReference type="CDD" id="cd09123">
    <property type="entry name" value="PLDc_Tdp1_2"/>
    <property type="match status" value="1"/>
</dbReference>
<dbReference type="Pfam" id="PF06087">
    <property type="entry name" value="Tyr-DNA_phospho"/>
    <property type="match status" value="1"/>
</dbReference>
<accession>A0A6G1GL75</accession>
<dbReference type="GO" id="GO:0005634">
    <property type="term" value="C:nucleus"/>
    <property type="evidence" value="ECO:0007669"/>
    <property type="project" value="InterPro"/>
</dbReference>
<evidence type="ECO:0000256" key="2">
    <source>
        <dbReference type="PIRSR" id="PIRSR610347-2"/>
    </source>
</evidence>
<dbReference type="GO" id="GO:0003697">
    <property type="term" value="F:single-stranded DNA binding"/>
    <property type="evidence" value="ECO:0007669"/>
    <property type="project" value="TreeGrafter"/>
</dbReference>
<feature type="binding site" evidence="2">
    <location>
        <position position="337"/>
    </location>
    <ligand>
        <name>substrate</name>
    </ligand>
</feature>
<dbReference type="AlphaFoldDB" id="A0A6G1GL75"/>
<feature type="compositionally biased region" description="Low complexity" evidence="4">
    <location>
        <begin position="179"/>
        <end position="190"/>
    </location>
</feature>
<feature type="compositionally biased region" description="Basic and acidic residues" evidence="4">
    <location>
        <begin position="134"/>
        <end position="151"/>
    </location>
</feature>
<feature type="site" description="Interaction with DNA" evidence="3">
    <location>
        <position position="591"/>
    </location>
</feature>
<dbReference type="GO" id="GO:0017005">
    <property type="term" value="F:3'-tyrosyl-DNA phosphodiesterase activity"/>
    <property type="evidence" value="ECO:0007669"/>
    <property type="project" value="TreeGrafter"/>
</dbReference>
<feature type="active site" description="Proton donor/acceptor" evidence="1">
    <location>
        <position position="564"/>
    </location>
</feature>
<feature type="compositionally biased region" description="Polar residues" evidence="4">
    <location>
        <begin position="200"/>
        <end position="211"/>
    </location>
</feature>
<feature type="compositionally biased region" description="Polar residues" evidence="4">
    <location>
        <begin position="218"/>
        <end position="227"/>
    </location>
</feature>
<proteinExistence type="predicted"/>
<dbReference type="EMBL" id="ML977196">
    <property type="protein sequence ID" value="KAF1981592.1"/>
    <property type="molecule type" value="Genomic_DNA"/>
</dbReference>
<feature type="active site" description="Nucleophile" evidence="1">
    <location>
        <position position="335"/>
    </location>
</feature>
<feature type="region of interest" description="Disordered" evidence="4">
    <location>
        <begin position="115"/>
        <end position="232"/>
    </location>
</feature>
<name>A0A6G1GL75_9PEZI</name>
<dbReference type="InterPro" id="IPR010347">
    <property type="entry name" value="Tdp1"/>
</dbReference>
<dbReference type="PANTHER" id="PTHR12415:SF4">
    <property type="entry name" value="TYROSYL-DNA PHOSPHODIESTERASE DOMAIN-CONTAINING PROTEIN"/>
    <property type="match status" value="1"/>
</dbReference>
<evidence type="ECO:0000313" key="7">
    <source>
        <dbReference type="Proteomes" id="UP000800041"/>
    </source>
</evidence>
<feature type="compositionally biased region" description="Low complexity" evidence="4">
    <location>
        <begin position="37"/>
        <end position="49"/>
    </location>
</feature>
<sequence length="664" mass="73508">MSDSEHDEDLRKAIQLSLEDAGQSAAPVNSAADENTPQSSWPSSSPLPSKHTRDPVDKLYIYDPAEGKVPKSFLPKPIRYDKTKDPFHSATPRSDRTPVFGTTPENAELFEAMCGSPERPVSPPTNNFAGLNRKAMEQERLARAAAKESGKKIPIVGDNRSKKKQRDSISPPPIKRAAQSSPTQTSPVPSKRQRVEASDAASQGPRSTETTGEADASSILQKESTPSDLEGISFPRGVIKQTCSAFNGHKKTDRQISVEEVFQRSSLRMAVISAFQFDALWVLNKYQVMHTKSVFVMQAKDKQLRDHISKDLAKSKVPNLKLCFPPMEGQVSCMHSKLMLLSHQTHLRVAIPTANATVYDWGETGVMENSVFMVDVPRLKEGQDNPAGMTPFAKELFHFVQAMGLEPSLIKSLHNFDFANTKHLAFVHSIGGAHTGSDIERTGLCGLAKAVRELGLETKEPEIDFAASSVGSLNDEFLAFLYTAIKGGSIKTGDQIKHIKAKVDTKIRKRFRVYFPTDETVGKSLGGKACGGTVCIQKSYYTKNTFPKEMMRDYVSKREGLLSHNKILYVRGLNKDGDPIAWAYVGSANLSESAWGKIVMDRAKKVPKINLRNWESGVLFKVDLEGAEKGKVPDMKVFEDTVGIPFEYPGKEYDGRQPWYFMES</sequence>
<protein>
    <submittedName>
        <fullName evidence="6">Phospholipase D/nuclease</fullName>
    </submittedName>
</protein>
<evidence type="ECO:0000256" key="1">
    <source>
        <dbReference type="PIRSR" id="PIRSR610347-1"/>
    </source>
</evidence>
<evidence type="ECO:0000259" key="5">
    <source>
        <dbReference type="PROSITE" id="PS50035"/>
    </source>
</evidence>
<reference evidence="6" key="1">
    <citation type="journal article" date="2020" name="Stud. Mycol.">
        <title>101 Dothideomycetes genomes: a test case for predicting lifestyles and emergence of pathogens.</title>
        <authorList>
            <person name="Haridas S."/>
            <person name="Albert R."/>
            <person name="Binder M."/>
            <person name="Bloem J."/>
            <person name="Labutti K."/>
            <person name="Salamov A."/>
            <person name="Andreopoulos B."/>
            <person name="Baker S."/>
            <person name="Barry K."/>
            <person name="Bills G."/>
            <person name="Bluhm B."/>
            <person name="Cannon C."/>
            <person name="Castanera R."/>
            <person name="Culley D."/>
            <person name="Daum C."/>
            <person name="Ezra D."/>
            <person name="Gonzalez J."/>
            <person name="Henrissat B."/>
            <person name="Kuo A."/>
            <person name="Liang C."/>
            <person name="Lipzen A."/>
            <person name="Lutzoni F."/>
            <person name="Magnuson J."/>
            <person name="Mondo S."/>
            <person name="Nolan M."/>
            <person name="Ohm R."/>
            <person name="Pangilinan J."/>
            <person name="Park H.-J."/>
            <person name="Ramirez L."/>
            <person name="Alfaro M."/>
            <person name="Sun H."/>
            <person name="Tritt A."/>
            <person name="Yoshinaga Y."/>
            <person name="Zwiers L.-H."/>
            <person name="Turgeon B."/>
            <person name="Goodwin S."/>
            <person name="Spatafora J."/>
            <person name="Crous P."/>
            <person name="Grigoriev I."/>
        </authorList>
    </citation>
    <scope>NUCLEOTIDE SEQUENCE</scope>
    <source>
        <strain evidence="6">CBS 113979</strain>
    </source>
</reference>
<dbReference type="OrthoDB" id="47785at2759"/>
<evidence type="ECO:0000256" key="3">
    <source>
        <dbReference type="PIRSR" id="PIRSR610347-3"/>
    </source>
</evidence>
<dbReference type="Gene3D" id="6.10.140.100">
    <property type="match status" value="1"/>
</dbReference>
<keyword evidence="7" id="KW-1185">Reference proteome</keyword>
<dbReference type="Gene3D" id="3.30.870.10">
    <property type="entry name" value="Endonuclease Chain A"/>
    <property type="match status" value="2"/>
</dbReference>
<dbReference type="PANTHER" id="PTHR12415">
    <property type="entry name" value="TYROSYL-DNA PHOSPHODIESTERASE 1"/>
    <property type="match status" value="1"/>
</dbReference>
<dbReference type="PROSITE" id="PS50330">
    <property type="entry name" value="UIM"/>
    <property type="match status" value="1"/>
</dbReference>
<dbReference type="SUPFAM" id="SSF56024">
    <property type="entry name" value="Phospholipase D/nuclease"/>
    <property type="match status" value="2"/>
</dbReference>
<dbReference type="GO" id="GO:0006281">
    <property type="term" value="P:DNA repair"/>
    <property type="evidence" value="ECO:0007669"/>
    <property type="project" value="InterPro"/>
</dbReference>
<dbReference type="InterPro" id="IPR003903">
    <property type="entry name" value="UIM_dom"/>
</dbReference>